<protein>
    <submittedName>
        <fullName evidence="1">Uncharacterized protein</fullName>
    </submittedName>
</protein>
<organism evidence="1">
    <name type="scientific">Arundo donax</name>
    <name type="common">Giant reed</name>
    <name type="synonym">Donax arundinaceus</name>
    <dbReference type="NCBI Taxonomy" id="35708"/>
    <lineage>
        <taxon>Eukaryota</taxon>
        <taxon>Viridiplantae</taxon>
        <taxon>Streptophyta</taxon>
        <taxon>Embryophyta</taxon>
        <taxon>Tracheophyta</taxon>
        <taxon>Spermatophyta</taxon>
        <taxon>Magnoliopsida</taxon>
        <taxon>Liliopsida</taxon>
        <taxon>Poales</taxon>
        <taxon>Poaceae</taxon>
        <taxon>PACMAD clade</taxon>
        <taxon>Arundinoideae</taxon>
        <taxon>Arundineae</taxon>
        <taxon>Arundo</taxon>
    </lineage>
</organism>
<sequence length="12" mass="1479">MSMICYFHTQFA</sequence>
<reference evidence="1" key="2">
    <citation type="journal article" date="2015" name="Data Brief">
        <title>Shoot transcriptome of the giant reed, Arundo donax.</title>
        <authorList>
            <person name="Barrero R.A."/>
            <person name="Guerrero F.D."/>
            <person name="Moolhuijzen P."/>
            <person name="Goolsby J.A."/>
            <person name="Tidwell J."/>
            <person name="Bellgard S.E."/>
            <person name="Bellgard M.I."/>
        </authorList>
    </citation>
    <scope>NUCLEOTIDE SEQUENCE</scope>
    <source>
        <tissue evidence="1">Shoot tissue taken approximately 20 cm above the soil surface</tissue>
    </source>
</reference>
<proteinExistence type="predicted"/>
<evidence type="ECO:0000313" key="1">
    <source>
        <dbReference type="EMBL" id="JAD71669.1"/>
    </source>
</evidence>
<name>A0A0A9C5X4_ARUDO</name>
<accession>A0A0A9C5X4</accession>
<dbReference type="EMBL" id="GBRH01226226">
    <property type="protein sequence ID" value="JAD71669.1"/>
    <property type="molecule type" value="Transcribed_RNA"/>
</dbReference>
<reference evidence="1" key="1">
    <citation type="submission" date="2014-09" db="EMBL/GenBank/DDBJ databases">
        <authorList>
            <person name="Magalhaes I.L.F."/>
            <person name="Oliveira U."/>
            <person name="Santos F.R."/>
            <person name="Vidigal T.H.D.A."/>
            <person name="Brescovit A.D."/>
            <person name="Santos A.J."/>
        </authorList>
    </citation>
    <scope>NUCLEOTIDE SEQUENCE</scope>
    <source>
        <tissue evidence="1">Shoot tissue taken approximately 20 cm above the soil surface</tissue>
    </source>
</reference>